<accession>A0AAD5RLJ2</accession>
<evidence type="ECO:0008006" key="3">
    <source>
        <dbReference type="Google" id="ProtNLM"/>
    </source>
</evidence>
<dbReference type="Proteomes" id="UP001201980">
    <property type="component" value="Unassembled WGS sequence"/>
</dbReference>
<proteinExistence type="predicted"/>
<gene>
    <name evidence="1" type="ORF">MKZ38_004281</name>
</gene>
<evidence type="ECO:0000313" key="2">
    <source>
        <dbReference type="Proteomes" id="UP001201980"/>
    </source>
</evidence>
<sequence>MNDRFNPVPVANEGTLERVFDHSGDSQPSAFPVWLLKGNGIFYFAGKLCSGKSTMMKFLLTHDRTSHELQKWVETRSKGLVMARYVFWARSLDVLRRTILNSEGALASEHIYTNHRPAGPACSPQHHISNLFYDRYSFCLFVDGLDEQIEDDQRYDYQDLIPKAREATRPKRTA</sequence>
<organism evidence="1 2">
    <name type="scientific">Zalerion maritima</name>
    <dbReference type="NCBI Taxonomy" id="339359"/>
    <lineage>
        <taxon>Eukaryota</taxon>
        <taxon>Fungi</taxon>
        <taxon>Dikarya</taxon>
        <taxon>Ascomycota</taxon>
        <taxon>Pezizomycotina</taxon>
        <taxon>Sordariomycetes</taxon>
        <taxon>Lulworthiomycetidae</taxon>
        <taxon>Lulworthiales</taxon>
        <taxon>Lulworthiaceae</taxon>
        <taxon>Zalerion</taxon>
    </lineage>
</organism>
<evidence type="ECO:0000313" key="1">
    <source>
        <dbReference type="EMBL" id="KAJ2897952.1"/>
    </source>
</evidence>
<name>A0AAD5RLJ2_9PEZI</name>
<dbReference type="AlphaFoldDB" id="A0AAD5RLJ2"/>
<dbReference type="EMBL" id="JAKWBI020000250">
    <property type="protein sequence ID" value="KAJ2897952.1"/>
    <property type="molecule type" value="Genomic_DNA"/>
</dbReference>
<protein>
    <recommendedName>
        <fullName evidence="3">NACHT domain-containing protein</fullName>
    </recommendedName>
</protein>
<reference evidence="1" key="1">
    <citation type="submission" date="2022-07" db="EMBL/GenBank/DDBJ databases">
        <title>Draft genome sequence of Zalerion maritima ATCC 34329, a (micro)plastics degrading marine fungus.</title>
        <authorList>
            <person name="Paco A."/>
            <person name="Goncalves M.F.M."/>
            <person name="Rocha-Santos T.A.P."/>
            <person name="Alves A."/>
        </authorList>
    </citation>
    <scope>NUCLEOTIDE SEQUENCE</scope>
    <source>
        <strain evidence="1">ATCC 34329</strain>
    </source>
</reference>
<comment type="caution">
    <text evidence="1">The sequence shown here is derived from an EMBL/GenBank/DDBJ whole genome shotgun (WGS) entry which is preliminary data.</text>
</comment>
<keyword evidence="2" id="KW-1185">Reference proteome</keyword>